<reference evidence="1 2" key="1">
    <citation type="submission" date="2024-11" db="EMBL/GenBank/DDBJ databases">
        <title>Adaptive evolution of stress response genes in parasites aligns with host niche diversity.</title>
        <authorList>
            <person name="Hahn C."/>
            <person name="Resl P."/>
        </authorList>
    </citation>
    <scope>NUCLEOTIDE SEQUENCE [LARGE SCALE GENOMIC DNA]</scope>
    <source>
        <strain evidence="1">EGGRZ-B1_66</strain>
        <tissue evidence="1">Body</tissue>
    </source>
</reference>
<proteinExistence type="predicted"/>
<accession>A0ABD2PJ45</accession>
<dbReference type="AlphaFoldDB" id="A0ABD2PJ45"/>
<organism evidence="1 2">
    <name type="scientific">Cichlidogyrus casuarinus</name>
    <dbReference type="NCBI Taxonomy" id="1844966"/>
    <lineage>
        <taxon>Eukaryota</taxon>
        <taxon>Metazoa</taxon>
        <taxon>Spiralia</taxon>
        <taxon>Lophotrochozoa</taxon>
        <taxon>Platyhelminthes</taxon>
        <taxon>Monogenea</taxon>
        <taxon>Monopisthocotylea</taxon>
        <taxon>Dactylogyridea</taxon>
        <taxon>Ancyrocephalidae</taxon>
        <taxon>Cichlidogyrus</taxon>
    </lineage>
</organism>
<sequence>MTEVSATEIDNFSELPILTVLNPDQVKYRRLIKTLVSLEKWRIGLISEGRPGIWRDLLALYKEPTPVESQQEIDDAFNCLNSLLQKLICDDTVATPEQEFVDKYNQALIDSKPERALDDVWAIIDVARIMIFGVEMKERWNDLKNDPKLLECFNQLNLATKGDMGTIIRKMLLIMTNLEAEHDWLLKTYVDVHDDICSRVCTTIRCCFRKATPYSNQ</sequence>
<protein>
    <submittedName>
        <fullName evidence="1">Uncharacterized protein</fullName>
    </submittedName>
</protein>
<keyword evidence="2" id="KW-1185">Reference proteome</keyword>
<evidence type="ECO:0000313" key="2">
    <source>
        <dbReference type="Proteomes" id="UP001626550"/>
    </source>
</evidence>
<evidence type="ECO:0000313" key="1">
    <source>
        <dbReference type="EMBL" id="KAL3307472.1"/>
    </source>
</evidence>
<gene>
    <name evidence="1" type="ORF">Ciccas_014011</name>
</gene>
<dbReference type="Proteomes" id="UP001626550">
    <property type="component" value="Unassembled WGS sequence"/>
</dbReference>
<comment type="caution">
    <text evidence="1">The sequence shown here is derived from an EMBL/GenBank/DDBJ whole genome shotgun (WGS) entry which is preliminary data.</text>
</comment>
<dbReference type="EMBL" id="JBJKFK010007270">
    <property type="protein sequence ID" value="KAL3307472.1"/>
    <property type="molecule type" value="Genomic_DNA"/>
</dbReference>
<name>A0ABD2PJ45_9PLAT</name>